<accession>A0ABW8K808</accession>
<keyword evidence="3" id="KW-1185">Reference proteome</keyword>
<feature type="transmembrane region" description="Helical" evidence="1">
    <location>
        <begin position="20"/>
        <end position="42"/>
    </location>
</feature>
<comment type="caution">
    <text evidence="2">The sequence shown here is derived from an EMBL/GenBank/DDBJ whole genome shotgun (WGS) entry which is preliminary data.</text>
</comment>
<evidence type="ECO:0000313" key="3">
    <source>
        <dbReference type="Proteomes" id="UP001620408"/>
    </source>
</evidence>
<name>A0ABW8K808_9GAMM</name>
<dbReference type="SUPFAM" id="SSF54523">
    <property type="entry name" value="Pili subunits"/>
    <property type="match status" value="1"/>
</dbReference>
<dbReference type="Proteomes" id="UP001620408">
    <property type="component" value="Unassembled WGS sequence"/>
</dbReference>
<keyword evidence="1" id="KW-0812">Transmembrane</keyword>
<dbReference type="PROSITE" id="PS00409">
    <property type="entry name" value="PROKAR_NTER_METHYL"/>
    <property type="match status" value="1"/>
</dbReference>
<dbReference type="InterPro" id="IPR045584">
    <property type="entry name" value="Pilin-like"/>
</dbReference>
<dbReference type="Pfam" id="PF07963">
    <property type="entry name" value="N_methyl"/>
    <property type="match status" value="1"/>
</dbReference>
<sequence length="347" mass="36501">MSDYVRRYAKPFRHSSGFTLIELMVAMLLGLIVVGGVASVFLAGQQTYRANDALSDVENGSRAAFEMLAHDIRNAGLTGCDNSNGRVANVINPPFPWYADWANALHGYDDATKDPALVPPAVPTTGEMSPVANTSSVHVISTGNLDVTVSSVPSSNAANIKINADTSQLNTGDMIMLCDFDHAAIVQIDVYAGSGMVVVHNTGNKVSPGNCSKGLGYPTICSGSATGNGYSFPPNSRIAKLTASVWYIGNNSANGRSLYRLNATSSSSGISAVPQEMVRNVTGMTIKYMQPSGADFVTAASVTNWATANAAQIKLTLQSTNPRATVNGAAPLVRPFTSTTTVRNRVQ</sequence>
<gene>
    <name evidence="2" type="ORF">ISS97_12250</name>
</gene>
<dbReference type="EMBL" id="JADIKD010000011">
    <property type="protein sequence ID" value="MFK2918038.1"/>
    <property type="molecule type" value="Genomic_DNA"/>
</dbReference>
<reference evidence="2 3" key="1">
    <citation type="submission" date="2020-10" db="EMBL/GenBank/DDBJ databases">
        <title>Phylogeny of dyella-like bacteria.</title>
        <authorList>
            <person name="Fu J."/>
        </authorList>
    </citation>
    <scope>NUCLEOTIDE SEQUENCE [LARGE SCALE GENOMIC DNA]</scope>
    <source>
        <strain evidence="2 3">BB4</strain>
    </source>
</reference>
<keyword evidence="1" id="KW-0472">Membrane</keyword>
<protein>
    <submittedName>
        <fullName evidence="2">Prepilin-type N-terminal cleavage/methylation domain-containing protein</fullName>
    </submittedName>
</protein>
<evidence type="ECO:0000256" key="1">
    <source>
        <dbReference type="SAM" id="Phobius"/>
    </source>
</evidence>
<organism evidence="2 3">
    <name type="scientific">Dyella koreensis</name>
    <dbReference type="NCBI Taxonomy" id="311235"/>
    <lineage>
        <taxon>Bacteria</taxon>
        <taxon>Pseudomonadati</taxon>
        <taxon>Pseudomonadota</taxon>
        <taxon>Gammaproteobacteria</taxon>
        <taxon>Lysobacterales</taxon>
        <taxon>Rhodanobacteraceae</taxon>
        <taxon>Dyella</taxon>
    </lineage>
</organism>
<proteinExistence type="predicted"/>
<dbReference type="InterPro" id="IPR012902">
    <property type="entry name" value="N_methyl_site"/>
</dbReference>
<dbReference type="RefSeq" id="WP_379983794.1">
    <property type="nucleotide sequence ID" value="NZ_JADIKD010000011.1"/>
</dbReference>
<keyword evidence="1" id="KW-1133">Transmembrane helix</keyword>
<evidence type="ECO:0000313" key="2">
    <source>
        <dbReference type="EMBL" id="MFK2918038.1"/>
    </source>
</evidence>
<dbReference type="NCBIfam" id="TIGR02532">
    <property type="entry name" value="IV_pilin_GFxxxE"/>
    <property type="match status" value="1"/>
</dbReference>